<evidence type="ECO:0000313" key="4">
    <source>
        <dbReference type="Proteomes" id="UP000838686"/>
    </source>
</evidence>
<name>A0ABN8G3R1_9BACL</name>
<evidence type="ECO:0000313" key="3">
    <source>
        <dbReference type="EMBL" id="CAH1193167.1"/>
    </source>
</evidence>
<evidence type="ECO:0000256" key="1">
    <source>
        <dbReference type="SAM" id="MobiDB-lite"/>
    </source>
</evidence>
<protein>
    <recommendedName>
        <fullName evidence="5">DNA-directed RNA polymerase subunit beta</fullName>
    </recommendedName>
</protein>
<feature type="region of interest" description="Disordered" evidence="1">
    <location>
        <begin position="22"/>
        <end position="58"/>
    </location>
</feature>
<feature type="transmembrane region" description="Helical" evidence="2">
    <location>
        <begin position="66"/>
        <end position="95"/>
    </location>
</feature>
<accession>A0ABN8G3R1</accession>
<keyword evidence="2" id="KW-0812">Transmembrane</keyword>
<dbReference type="Proteomes" id="UP000838686">
    <property type="component" value="Unassembled WGS sequence"/>
</dbReference>
<dbReference type="EMBL" id="CAKMMF010000002">
    <property type="protein sequence ID" value="CAH1193167.1"/>
    <property type="molecule type" value="Genomic_DNA"/>
</dbReference>
<proteinExistence type="predicted"/>
<sequence length="119" mass="13241">METNKETVAGYKGVTHAERSGLLGESARHNPESGASQLSGRVSRSKAREEQDQPSGRSKKPLALRVFLWLLIKSIVPILFVIILIVGLYVGFVVIGNKPSSDVFQWATWKHMYDLVFAE</sequence>
<organism evidence="3 4">
    <name type="scientific">Paenibacillus plantiphilus</name>
    <dbReference type="NCBI Taxonomy" id="2905650"/>
    <lineage>
        <taxon>Bacteria</taxon>
        <taxon>Bacillati</taxon>
        <taxon>Bacillota</taxon>
        <taxon>Bacilli</taxon>
        <taxon>Bacillales</taxon>
        <taxon>Paenibacillaceae</taxon>
        <taxon>Paenibacillus</taxon>
    </lineage>
</organism>
<reference evidence="3" key="1">
    <citation type="submission" date="2022-01" db="EMBL/GenBank/DDBJ databases">
        <authorList>
            <person name="Criscuolo A."/>
        </authorList>
    </citation>
    <scope>NUCLEOTIDE SEQUENCE</scope>
    <source>
        <strain evidence="3">CIP111893</strain>
    </source>
</reference>
<feature type="compositionally biased region" description="Polar residues" evidence="1">
    <location>
        <begin position="33"/>
        <end position="42"/>
    </location>
</feature>
<keyword evidence="4" id="KW-1185">Reference proteome</keyword>
<keyword evidence="2" id="KW-1133">Transmembrane helix</keyword>
<dbReference type="Pfam" id="PF11772">
    <property type="entry name" value="EpuA"/>
    <property type="match status" value="1"/>
</dbReference>
<evidence type="ECO:0008006" key="5">
    <source>
        <dbReference type="Google" id="ProtNLM"/>
    </source>
</evidence>
<dbReference type="RefSeq" id="WP_236338629.1">
    <property type="nucleotide sequence ID" value="NZ_CAKMMF010000002.1"/>
</dbReference>
<comment type="caution">
    <text evidence="3">The sequence shown here is derived from an EMBL/GenBank/DDBJ whole genome shotgun (WGS) entry which is preliminary data.</text>
</comment>
<evidence type="ECO:0000256" key="2">
    <source>
        <dbReference type="SAM" id="Phobius"/>
    </source>
</evidence>
<keyword evidence="2" id="KW-0472">Membrane</keyword>
<dbReference type="InterPro" id="IPR024596">
    <property type="entry name" value="RNApol_su_b/EpuA"/>
</dbReference>
<gene>
    <name evidence="3" type="ORF">PAECIP111893_00396</name>
</gene>